<proteinExistence type="predicted"/>
<reference evidence="2 3" key="1">
    <citation type="submission" date="2016-07" db="EMBL/GenBank/DDBJ databases">
        <title>Pervasive Adenine N6-methylation of Active Genes in Fungi.</title>
        <authorList>
            <consortium name="DOE Joint Genome Institute"/>
            <person name="Mondo S.J."/>
            <person name="Dannebaum R.O."/>
            <person name="Kuo R.C."/>
            <person name="Labutti K."/>
            <person name="Haridas S."/>
            <person name="Kuo A."/>
            <person name="Salamov A."/>
            <person name="Ahrendt S.R."/>
            <person name="Lipzen A."/>
            <person name="Sullivan W."/>
            <person name="Andreopoulos W.B."/>
            <person name="Clum A."/>
            <person name="Lindquist E."/>
            <person name="Daum C."/>
            <person name="Ramamoorthy G.K."/>
            <person name="Gryganskyi A."/>
            <person name="Culley D."/>
            <person name="Magnuson J.K."/>
            <person name="James T.Y."/>
            <person name="O'Malley M.A."/>
            <person name="Stajich J.E."/>
            <person name="Spatafora J.W."/>
            <person name="Visel A."/>
            <person name="Grigoriev I.V."/>
        </authorList>
    </citation>
    <scope>NUCLEOTIDE SEQUENCE [LARGE SCALE GENOMIC DNA]</scope>
    <source>
        <strain evidence="2 3">NRRL 2496</strain>
    </source>
</reference>
<sequence>MSHGLYLFRHIQTNQVIVSTRQNARANRPVRLRKDLWRPLVAVTGFQSAQSVQAVSDALLQRSQARQLEFKTSPDHLTRPKKQRVVDEADLLEKSVVSLREALESVAPRHGENKLDALWEQTRFVEQQSWPAFVQHGLLELKNNRFVNASPSSPPSSSPSASSSS</sequence>
<gene>
    <name evidence="2" type="ORF">BCR43DRAFT_532496</name>
</gene>
<dbReference type="Proteomes" id="UP000242180">
    <property type="component" value="Unassembled WGS sequence"/>
</dbReference>
<dbReference type="OrthoDB" id="434092at2759"/>
<feature type="region of interest" description="Disordered" evidence="1">
    <location>
        <begin position="146"/>
        <end position="165"/>
    </location>
</feature>
<evidence type="ECO:0000313" key="3">
    <source>
        <dbReference type="Proteomes" id="UP000242180"/>
    </source>
</evidence>
<dbReference type="EMBL" id="MCGN01000010">
    <property type="protein sequence ID" value="ORY91817.1"/>
    <property type="molecule type" value="Genomic_DNA"/>
</dbReference>
<accession>A0A1X2H1Y1</accession>
<protein>
    <submittedName>
        <fullName evidence="2">Uncharacterized protein</fullName>
    </submittedName>
</protein>
<evidence type="ECO:0000256" key="1">
    <source>
        <dbReference type="SAM" id="MobiDB-lite"/>
    </source>
</evidence>
<organism evidence="2 3">
    <name type="scientific">Syncephalastrum racemosum</name>
    <name type="common">Filamentous fungus</name>
    <dbReference type="NCBI Taxonomy" id="13706"/>
    <lineage>
        <taxon>Eukaryota</taxon>
        <taxon>Fungi</taxon>
        <taxon>Fungi incertae sedis</taxon>
        <taxon>Mucoromycota</taxon>
        <taxon>Mucoromycotina</taxon>
        <taxon>Mucoromycetes</taxon>
        <taxon>Mucorales</taxon>
        <taxon>Syncephalastraceae</taxon>
        <taxon>Syncephalastrum</taxon>
    </lineage>
</organism>
<dbReference type="GO" id="GO:0000150">
    <property type="term" value="F:DNA strand exchange activity"/>
    <property type="evidence" value="ECO:0007669"/>
    <property type="project" value="InterPro"/>
</dbReference>
<name>A0A1X2H1Y1_SYNRA</name>
<evidence type="ECO:0000313" key="2">
    <source>
        <dbReference type="EMBL" id="ORY91817.1"/>
    </source>
</evidence>
<keyword evidence="3" id="KW-1185">Reference proteome</keyword>
<dbReference type="OMA" id="QPRFMEL"/>
<comment type="caution">
    <text evidence="2">The sequence shown here is derived from an EMBL/GenBank/DDBJ whole genome shotgun (WGS) entry which is preliminary data.</text>
</comment>
<dbReference type="InterPro" id="IPR024629">
    <property type="entry name" value="Ribosomal_mL67"/>
</dbReference>
<dbReference type="FunCoup" id="A0A1X2H1Y1">
    <property type="interactions" value="182"/>
</dbReference>
<dbReference type="InParanoid" id="A0A1X2H1Y1"/>
<dbReference type="Pfam" id="PF12829">
    <property type="entry name" value="Mhr1"/>
    <property type="match status" value="1"/>
</dbReference>
<dbReference type="GO" id="GO:0003697">
    <property type="term" value="F:single-stranded DNA binding"/>
    <property type="evidence" value="ECO:0007669"/>
    <property type="project" value="InterPro"/>
</dbReference>
<dbReference type="AlphaFoldDB" id="A0A1X2H1Y1"/>